<dbReference type="EMBL" id="GBXM01098631">
    <property type="protein sequence ID" value="JAH09946.1"/>
    <property type="molecule type" value="Transcribed_RNA"/>
</dbReference>
<reference evidence="1" key="1">
    <citation type="submission" date="2014-11" db="EMBL/GenBank/DDBJ databases">
        <authorList>
            <person name="Amaro Gonzalez C."/>
        </authorList>
    </citation>
    <scope>NUCLEOTIDE SEQUENCE</scope>
</reference>
<sequence length="13" mass="1368">MRTVSSPSLSSCL</sequence>
<evidence type="ECO:0000313" key="1">
    <source>
        <dbReference type="EMBL" id="JAH09946.1"/>
    </source>
</evidence>
<proteinExistence type="predicted"/>
<protein>
    <submittedName>
        <fullName evidence="1">Uncharacterized protein</fullName>
    </submittedName>
</protein>
<accession>A0A0E9PZ93</accession>
<reference evidence="1" key="2">
    <citation type="journal article" date="2015" name="Fish Shellfish Immunol.">
        <title>Early steps in the European eel (Anguilla anguilla)-Vibrio vulnificus interaction in the gills: Role of the RtxA13 toxin.</title>
        <authorList>
            <person name="Callol A."/>
            <person name="Pajuelo D."/>
            <person name="Ebbesson L."/>
            <person name="Teles M."/>
            <person name="MacKenzie S."/>
            <person name="Amaro C."/>
        </authorList>
    </citation>
    <scope>NUCLEOTIDE SEQUENCE</scope>
</reference>
<organism evidence="1">
    <name type="scientific">Anguilla anguilla</name>
    <name type="common">European freshwater eel</name>
    <name type="synonym">Muraena anguilla</name>
    <dbReference type="NCBI Taxonomy" id="7936"/>
    <lineage>
        <taxon>Eukaryota</taxon>
        <taxon>Metazoa</taxon>
        <taxon>Chordata</taxon>
        <taxon>Craniata</taxon>
        <taxon>Vertebrata</taxon>
        <taxon>Euteleostomi</taxon>
        <taxon>Actinopterygii</taxon>
        <taxon>Neopterygii</taxon>
        <taxon>Teleostei</taxon>
        <taxon>Anguilliformes</taxon>
        <taxon>Anguillidae</taxon>
        <taxon>Anguilla</taxon>
    </lineage>
</organism>
<name>A0A0E9PZ93_ANGAN</name>